<dbReference type="InterPro" id="IPR001732">
    <property type="entry name" value="UDP-Glc/GDP-Man_DH_N"/>
</dbReference>
<dbReference type="SUPFAM" id="SSF48179">
    <property type="entry name" value="6-phosphogluconate dehydrogenase C-terminal domain-like"/>
    <property type="match status" value="1"/>
</dbReference>
<feature type="binding site" evidence="10">
    <location>
        <position position="82"/>
    </location>
    <ligand>
        <name>NAD(+)</name>
        <dbReference type="ChEBI" id="CHEBI:57540"/>
    </ligand>
</feature>
<dbReference type="GO" id="GO:0006065">
    <property type="term" value="P:UDP-glucuronate biosynthetic process"/>
    <property type="evidence" value="ECO:0007669"/>
    <property type="project" value="UniProtKB-UniPathway"/>
</dbReference>
<evidence type="ECO:0000256" key="4">
    <source>
        <dbReference type="ARBA" id="ARBA00023002"/>
    </source>
</evidence>
<proteinExistence type="inferred from homology"/>
<dbReference type="InterPro" id="IPR014027">
    <property type="entry name" value="UDP-Glc/GDP-Man_DH_C"/>
</dbReference>
<dbReference type="FunFam" id="1.10.1040.10:FF:000026">
    <property type="entry name" value="UDP-glucose 6-dehydrogenase"/>
    <property type="match status" value="1"/>
</dbReference>
<dbReference type="SUPFAM" id="SSF51735">
    <property type="entry name" value="NAD(P)-binding Rossmann-fold domains"/>
    <property type="match status" value="1"/>
</dbReference>
<dbReference type="GO" id="GO:0051287">
    <property type="term" value="F:NAD binding"/>
    <property type="evidence" value="ECO:0007669"/>
    <property type="project" value="InterPro"/>
</dbReference>
<dbReference type="GO" id="GO:0003979">
    <property type="term" value="F:UDP-glucose 6-dehydrogenase activity"/>
    <property type="evidence" value="ECO:0007669"/>
    <property type="project" value="UniProtKB-EC"/>
</dbReference>
<protein>
    <recommendedName>
        <fullName evidence="3 7">UDP-glucose 6-dehydrogenase</fullName>
        <ecNumber evidence="3 7">1.1.1.22</ecNumber>
    </recommendedName>
</protein>
<dbReference type="InterPro" id="IPR013328">
    <property type="entry name" value="6PGD_dom2"/>
</dbReference>
<feature type="binding site" evidence="10">
    <location>
        <position position="117"/>
    </location>
    <ligand>
        <name>NAD(+)</name>
        <dbReference type="ChEBI" id="CHEBI:57540"/>
    </ligand>
</feature>
<evidence type="ECO:0000256" key="9">
    <source>
        <dbReference type="PIRSR" id="PIRSR500134-2"/>
    </source>
</evidence>
<feature type="binding site" evidence="10">
    <location>
        <position position="313"/>
    </location>
    <ligand>
        <name>NAD(+)</name>
        <dbReference type="ChEBI" id="CHEBI:57540"/>
    </ligand>
</feature>
<dbReference type="PANTHER" id="PTHR43750:SF2">
    <property type="entry name" value="UDP-GLUCOSE 6-DEHYDROGENASE"/>
    <property type="match status" value="1"/>
</dbReference>
<dbReference type="Gene3D" id="1.10.1040.10">
    <property type="entry name" value="N-(1-d-carboxylethyl)-l-norvaline Dehydrogenase, domain 2"/>
    <property type="match status" value="1"/>
</dbReference>
<dbReference type="Pfam" id="PF03720">
    <property type="entry name" value="UDPG_MGDP_dh_C"/>
    <property type="match status" value="1"/>
</dbReference>
<feature type="binding site" evidence="9">
    <location>
        <position position="306"/>
    </location>
    <ligand>
        <name>substrate</name>
    </ligand>
</feature>
<feature type="active site" description="Nucleophile" evidence="8">
    <location>
        <position position="252"/>
    </location>
</feature>
<gene>
    <name evidence="12" type="ORF">D0436_21565</name>
</gene>
<dbReference type="PIRSF" id="PIRSF000124">
    <property type="entry name" value="UDPglc_GDPman_dh"/>
    <property type="match status" value="1"/>
</dbReference>
<feature type="binding site" evidence="9">
    <location>
        <position position="196"/>
    </location>
    <ligand>
        <name>substrate</name>
    </ligand>
</feature>
<comment type="similarity">
    <text evidence="2 7">Belongs to the UDP-glucose/GDP-mannose dehydrogenase family.</text>
</comment>
<evidence type="ECO:0000313" key="13">
    <source>
        <dbReference type="Proteomes" id="UP000321124"/>
    </source>
</evidence>
<evidence type="ECO:0000256" key="2">
    <source>
        <dbReference type="ARBA" id="ARBA00006601"/>
    </source>
</evidence>
<dbReference type="InterPro" id="IPR014026">
    <property type="entry name" value="UDP-Glc/GDP-Man_DH_dimer"/>
</dbReference>
<dbReference type="SMART" id="SM00984">
    <property type="entry name" value="UDPG_MGDP_dh_C"/>
    <property type="match status" value="1"/>
</dbReference>
<dbReference type="Pfam" id="PF00984">
    <property type="entry name" value="UDPG_MGDP_dh"/>
    <property type="match status" value="1"/>
</dbReference>
<dbReference type="NCBIfam" id="TIGR03026">
    <property type="entry name" value="NDP-sugDHase"/>
    <property type="match status" value="1"/>
</dbReference>
<evidence type="ECO:0000313" key="12">
    <source>
        <dbReference type="EMBL" id="QDZ93343.1"/>
    </source>
</evidence>
<feature type="domain" description="UDP-glucose/GDP-mannose dehydrogenase C-terminal" evidence="11">
    <location>
        <begin position="299"/>
        <end position="386"/>
    </location>
</feature>
<dbReference type="EC" id="1.1.1.22" evidence="3 7"/>
<dbReference type="SUPFAM" id="SSF52413">
    <property type="entry name" value="UDP-glucose/GDP-mannose dehydrogenase C-terminal domain"/>
    <property type="match status" value="1"/>
</dbReference>
<dbReference type="InterPro" id="IPR017476">
    <property type="entry name" value="UDP-Glc/GDP-Man"/>
</dbReference>
<feature type="binding site" evidence="10">
    <location>
        <position position="29"/>
    </location>
    <ligand>
        <name>NAD(+)</name>
        <dbReference type="ChEBI" id="CHEBI:57540"/>
    </ligand>
</feature>
<keyword evidence="5 7" id="KW-0520">NAD</keyword>
<dbReference type="RefSeq" id="WP_208663105.1">
    <property type="nucleotide sequence ID" value="NZ_CP031775.2"/>
</dbReference>
<evidence type="ECO:0000256" key="5">
    <source>
        <dbReference type="ARBA" id="ARBA00023027"/>
    </source>
</evidence>
<dbReference type="InterPro" id="IPR036220">
    <property type="entry name" value="UDP-Glc/GDP-Man_DH_C_sf"/>
</dbReference>
<dbReference type="InterPro" id="IPR028357">
    <property type="entry name" value="UDPglc_DH_bac"/>
</dbReference>
<dbReference type="Gene3D" id="3.40.50.720">
    <property type="entry name" value="NAD(P)-binding Rossmann-like Domain"/>
    <property type="match status" value="2"/>
</dbReference>
<evidence type="ECO:0000256" key="10">
    <source>
        <dbReference type="PIRSR" id="PIRSR500134-3"/>
    </source>
</evidence>
<dbReference type="Pfam" id="PF03721">
    <property type="entry name" value="UDPG_MGDP_dh_N"/>
    <property type="match status" value="1"/>
</dbReference>
<dbReference type="InterPro" id="IPR008927">
    <property type="entry name" value="6-PGluconate_DH-like_C_sf"/>
</dbReference>
<comment type="catalytic activity">
    <reaction evidence="6 7">
        <text>UDP-alpha-D-glucose + 2 NAD(+) + H2O = UDP-alpha-D-glucuronate + 2 NADH + 3 H(+)</text>
        <dbReference type="Rhea" id="RHEA:23596"/>
        <dbReference type="ChEBI" id="CHEBI:15377"/>
        <dbReference type="ChEBI" id="CHEBI:15378"/>
        <dbReference type="ChEBI" id="CHEBI:57540"/>
        <dbReference type="ChEBI" id="CHEBI:57945"/>
        <dbReference type="ChEBI" id="CHEBI:58052"/>
        <dbReference type="ChEBI" id="CHEBI:58885"/>
        <dbReference type="EC" id="1.1.1.22"/>
    </reaction>
</comment>
<evidence type="ECO:0000256" key="8">
    <source>
        <dbReference type="PIRSR" id="PIRSR500134-1"/>
    </source>
</evidence>
<dbReference type="InterPro" id="IPR036291">
    <property type="entry name" value="NAD(P)-bd_dom_sf"/>
</dbReference>
<feature type="binding site" evidence="9">
    <location>
        <begin position="141"/>
        <end position="144"/>
    </location>
    <ligand>
        <name>substrate</name>
    </ligand>
</feature>
<feature type="binding site" evidence="10">
    <location>
        <position position="255"/>
    </location>
    <ligand>
        <name>NAD(+)</name>
        <dbReference type="ChEBI" id="CHEBI:57540"/>
    </ligand>
</feature>
<dbReference type="EMBL" id="CP031775">
    <property type="protein sequence ID" value="QDZ93343.1"/>
    <property type="molecule type" value="Genomic_DNA"/>
</dbReference>
<evidence type="ECO:0000256" key="7">
    <source>
        <dbReference type="PIRNR" id="PIRNR000124"/>
    </source>
</evidence>
<organism evidence="12 13">
    <name type="scientific">Shewanella decolorationis</name>
    <dbReference type="NCBI Taxonomy" id="256839"/>
    <lineage>
        <taxon>Bacteria</taxon>
        <taxon>Pseudomonadati</taxon>
        <taxon>Pseudomonadota</taxon>
        <taxon>Gammaproteobacteria</taxon>
        <taxon>Alteromonadales</taxon>
        <taxon>Shewanellaceae</taxon>
        <taxon>Shewanella</taxon>
    </lineage>
</organism>
<keyword evidence="4 7" id="KW-0560">Oxidoreductase</keyword>
<evidence type="ECO:0000259" key="11">
    <source>
        <dbReference type="SMART" id="SM00984"/>
    </source>
</evidence>
<dbReference type="KEGG" id="sdeo:D0436_21565"/>
<accession>A0A5B8R318</accession>
<evidence type="ECO:0000256" key="3">
    <source>
        <dbReference type="ARBA" id="ARBA00012954"/>
    </source>
</evidence>
<dbReference type="PANTHER" id="PTHR43750">
    <property type="entry name" value="UDP-GLUCOSE 6-DEHYDROGENASE TUAD"/>
    <property type="match status" value="1"/>
</dbReference>
<feature type="binding site" evidence="10">
    <location>
        <position position="34"/>
    </location>
    <ligand>
        <name>NAD(+)</name>
        <dbReference type="ChEBI" id="CHEBI:57540"/>
    </ligand>
</feature>
<evidence type="ECO:0000256" key="1">
    <source>
        <dbReference type="ARBA" id="ARBA00004701"/>
    </source>
</evidence>
<feature type="binding site" evidence="10">
    <location>
        <position position="144"/>
    </location>
    <ligand>
        <name>NAD(+)</name>
        <dbReference type="ChEBI" id="CHEBI:57540"/>
    </ligand>
</feature>
<evidence type="ECO:0000256" key="6">
    <source>
        <dbReference type="ARBA" id="ARBA00047473"/>
    </source>
</evidence>
<dbReference type="AlphaFoldDB" id="A0A5B8R318"/>
<dbReference type="GO" id="GO:0000271">
    <property type="term" value="P:polysaccharide biosynthetic process"/>
    <property type="evidence" value="ECO:0007669"/>
    <property type="project" value="InterPro"/>
</dbReference>
<dbReference type="UniPathway" id="UPA00038">
    <property type="reaction ID" value="UER00491"/>
</dbReference>
<dbReference type="Proteomes" id="UP000321124">
    <property type="component" value="Chromosome"/>
</dbReference>
<reference evidence="12 13" key="1">
    <citation type="journal article" date="2019" name="Ecotoxicol. Environ. Saf.">
        <title>Microbial characterization of heavy metal resistant bacterial strains isolated from an electroplating wastewater treatment plant.</title>
        <authorList>
            <person name="Cai X."/>
            <person name="Zheng X."/>
            <person name="Zhang D."/>
            <person name="Iqbal W."/>
            <person name="Liu C."/>
            <person name="Yang B."/>
            <person name="Zhao X."/>
            <person name="Lu X."/>
            <person name="Mao Y."/>
        </authorList>
    </citation>
    <scope>NUCLEOTIDE SEQUENCE [LARGE SCALE GENOMIC DNA]</scope>
    <source>
        <strain evidence="12 13">Ni1-3</strain>
    </source>
</reference>
<comment type="pathway">
    <text evidence="1">Nucleotide-sugar biosynthesis; UDP-alpha-D-glucuronate biosynthesis; UDP-alpha-D-glucuronate from UDP-alpha-D-glucose: step 1/1.</text>
</comment>
<dbReference type="FunFam" id="3.40.50.720:FF:000297">
    <property type="entry name" value="UDP-glucose 6-dehydrogenase"/>
    <property type="match status" value="1"/>
</dbReference>
<feature type="binding site" evidence="9">
    <location>
        <position position="305"/>
    </location>
    <ligand>
        <name>substrate</name>
    </ligand>
</feature>
<feature type="binding site" evidence="9">
    <location>
        <position position="249"/>
    </location>
    <ligand>
        <name>substrate</name>
    </ligand>
</feature>
<feature type="binding site" evidence="9">
    <location>
        <begin position="241"/>
        <end position="245"/>
    </location>
    <ligand>
        <name>substrate</name>
    </ligand>
</feature>
<sequence length="387" mass="43260">MNIVVVGMGYVGLSNAVLLAQQNHVVAIDLMPERIALVNARKPTVADSLIEEYLQHKALNLSATSDKNVVKEADFVIIATPTDYDPQTNYFNTQSVERVTKEVLALNPDTTIVIKSTVPVGFTEGLRSKLNSDNILFSPEFLREGKALYDNLHPSRIIVGERSERAQAFANLLARAAIKQDIPILLTDSTEAEAIKLFANTFLAMRVAYFNELDTYAESRGLNTRQIIEGVCLDPRIGDYYNNPSFGYGGYCLPKDTKQLLANYNDVPNNLISAIVDSNTTRKDFIANAIISKQPKRVGIYRLIMKSDSDNFRASAVQGVMKRIKAKGIEVVVYEPVLKEGEFFNSKVIRDLHEFKAMCDVIISNRMANELEDVAAKVYTRDLFHHD</sequence>
<name>A0A5B8R318_9GAMM</name>
<dbReference type="PIRSF" id="PIRSF500134">
    <property type="entry name" value="UDPglc_DH_bac"/>
    <property type="match status" value="1"/>
</dbReference>